<gene>
    <name evidence="2" type="ORF">GCM10007036_36670</name>
</gene>
<evidence type="ECO:0000259" key="1">
    <source>
        <dbReference type="Pfam" id="PF22691"/>
    </source>
</evidence>
<dbReference type="EMBL" id="BMES01000002">
    <property type="protein sequence ID" value="GGH27849.1"/>
    <property type="molecule type" value="Genomic_DNA"/>
</dbReference>
<dbReference type="Gene3D" id="3.40.47.10">
    <property type="match status" value="1"/>
</dbReference>
<dbReference type="RefSeq" id="WP_188519128.1">
    <property type="nucleotide sequence ID" value="NZ_BMES01000002.1"/>
</dbReference>
<protein>
    <submittedName>
        <fullName evidence="2">Lipid-transfer protein</fullName>
    </submittedName>
</protein>
<dbReference type="InterPro" id="IPR055140">
    <property type="entry name" value="Thiolase_C_2"/>
</dbReference>
<accession>A0A917ML54</accession>
<keyword evidence="3" id="KW-1185">Reference proteome</keyword>
<evidence type="ECO:0000313" key="2">
    <source>
        <dbReference type="EMBL" id="GGH27849.1"/>
    </source>
</evidence>
<dbReference type="Pfam" id="PF22691">
    <property type="entry name" value="Thiolase_C_1"/>
    <property type="match status" value="1"/>
</dbReference>
<dbReference type="SUPFAM" id="SSF53901">
    <property type="entry name" value="Thiolase-like"/>
    <property type="match status" value="2"/>
</dbReference>
<dbReference type="PANTHER" id="PTHR42870">
    <property type="entry name" value="ACETYL-COA C-ACETYLTRANSFERASE"/>
    <property type="match status" value="1"/>
</dbReference>
<comment type="caution">
    <text evidence="2">The sequence shown here is derived from an EMBL/GenBank/DDBJ whole genome shotgun (WGS) entry which is preliminary data.</text>
</comment>
<name>A0A917ML54_9HYPH</name>
<proteinExistence type="predicted"/>
<sequence length="385" mass="41288">MFTLRDRYCIAGIGHTDYTKRSGRTVLDLASEACLKASADAGVPVQDIDGIVSFNFGDSVPGIAVATALGMPHAHYCVDIAGGGNAANLIVMHAIAAIEAGLAKTVLCYRAMNGRSGYRLGGGRELAARGITQYTAPFGWITYPQAMAMWCRRHMIRYGTTAEQLGEVAVTCRANATLNPRAMQREPMTMDDYMASRFIVEPFRLLDICLESDGACAVLVTSADRAKDMAKPPVYVMGAAYGGGPNQGEDLFDAIRWPEHAENYAKYIADDLWGGAGVSPKDVDVAEIYDCFTYSVLMQLEGLGFCKEGEGGSFVQGGRIARDGELPINTHGGLLSEAYIHGFNHVIEAVSQLRGDAGERQVRDAEIALTTAGAMTCGSAMVLRR</sequence>
<dbReference type="InterPro" id="IPR002155">
    <property type="entry name" value="Thiolase"/>
</dbReference>
<dbReference type="PIRSF" id="PIRSF000429">
    <property type="entry name" value="Ac-CoA_Ac_transf"/>
    <property type="match status" value="1"/>
</dbReference>
<reference evidence="2" key="2">
    <citation type="submission" date="2020-09" db="EMBL/GenBank/DDBJ databases">
        <authorList>
            <person name="Sun Q."/>
            <person name="Zhou Y."/>
        </authorList>
    </citation>
    <scope>NUCLEOTIDE SEQUENCE</scope>
    <source>
        <strain evidence="2">CGMCC 1.12214</strain>
    </source>
</reference>
<dbReference type="Proteomes" id="UP000603912">
    <property type="component" value="Unassembled WGS sequence"/>
</dbReference>
<feature type="domain" description="Thiolase C-terminal" evidence="1">
    <location>
        <begin position="275"/>
        <end position="382"/>
    </location>
</feature>
<dbReference type="PANTHER" id="PTHR42870:SF1">
    <property type="entry name" value="NON-SPECIFIC LIPID-TRANSFER PROTEIN-LIKE 2"/>
    <property type="match status" value="1"/>
</dbReference>
<dbReference type="CDD" id="cd00829">
    <property type="entry name" value="SCP-x_thiolase"/>
    <property type="match status" value="1"/>
</dbReference>
<evidence type="ECO:0000313" key="3">
    <source>
        <dbReference type="Proteomes" id="UP000603912"/>
    </source>
</evidence>
<dbReference type="InterPro" id="IPR016039">
    <property type="entry name" value="Thiolase-like"/>
</dbReference>
<dbReference type="GO" id="GO:0003988">
    <property type="term" value="F:acetyl-CoA C-acyltransferase activity"/>
    <property type="evidence" value="ECO:0007669"/>
    <property type="project" value="UniProtKB-ARBA"/>
</dbReference>
<dbReference type="AlphaFoldDB" id="A0A917ML54"/>
<reference evidence="2" key="1">
    <citation type="journal article" date="2014" name="Int. J. Syst. Evol. Microbiol.">
        <title>Complete genome sequence of Corynebacterium casei LMG S-19264T (=DSM 44701T), isolated from a smear-ripened cheese.</title>
        <authorList>
            <consortium name="US DOE Joint Genome Institute (JGI-PGF)"/>
            <person name="Walter F."/>
            <person name="Albersmeier A."/>
            <person name="Kalinowski J."/>
            <person name="Ruckert C."/>
        </authorList>
    </citation>
    <scope>NUCLEOTIDE SEQUENCE</scope>
    <source>
        <strain evidence="2">CGMCC 1.12214</strain>
    </source>
</reference>
<organism evidence="2 3">
    <name type="scientific">Alsobacter metallidurans</name>
    <dbReference type="NCBI Taxonomy" id="340221"/>
    <lineage>
        <taxon>Bacteria</taxon>
        <taxon>Pseudomonadati</taxon>
        <taxon>Pseudomonadota</taxon>
        <taxon>Alphaproteobacteria</taxon>
        <taxon>Hyphomicrobiales</taxon>
        <taxon>Alsobacteraceae</taxon>
        <taxon>Alsobacter</taxon>
    </lineage>
</organism>